<name>A0A543D1W9_9PSEU</name>
<organism evidence="5 6">
    <name type="scientific">Pseudonocardia kunmingensis</name>
    <dbReference type="NCBI Taxonomy" id="630975"/>
    <lineage>
        <taxon>Bacteria</taxon>
        <taxon>Bacillati</taxon>
        <taxon>Actinomycetota</taxon>
        <taxon>Actinomycetes</taxon>
        <taxon>Pseudonocardiales</taxon>
        <taxon>Pseudonocardiaceae</taxon>
        <taxon>Pseudonocardia</taxon>
    </lineage>
</organism>
<gene>
    <name evidence="5" type="ORF">FB558_7849</name>
</gene>
<feature type="domain" description="HTH lacI-type" evidence="4">
    <location>
        <begin position="7"/>
        <end position="60"/>
    </location>
</feature>
<comment type="caution">
    <text evidence="5">The sequence shown here is derived from an EMBL/GenBank/DDBJ whole genome shotgun (WGS) entry which is preliminary data.</text>
</comment>
<keyword evidence="6" id="KW-1185">Reference proteome</keyword>
<dbReference type="CDD" id="cd06267">
    <property type="entry name" value="PBP1_LacI_sugar_binding-like"/>
    <property type="match status" value="1"/>
</dbReference>
<sequence>MVGEAMATIYEVAALAGVSPATVSRVFNGSNVSRERTRLVLRAAEQLGYSPNRTARALRMQTSTVIALIVADIENPFFTALARGVEDVAHGAGYSVVLCNSDEDPAREGRYLTIAVSEHMAGVILVPAGTDSDISVLLERGRPVVSVDRALPRSPVDSVVVDNLAGGREATARLYDRGARRVACITGPRAAETAELRSAGWREVFLRRSPGADPDAYLVHADYRVEGGRAAMAELLGRAEPPDAVFVANNLMALGALGELGDRGVAPPGFGVAAYGDLPYFPLEPSGVEVIPLPARLLGATAATVLLERIQGGGQPHRTIVLRNVADADGVSAARPARRPTP</sequence>
<evidence type="ECO:0000256" key="3">
    <source>
        <dbReference type="ARBA" id="ARBA00023163"/>
    </source>
</evidence>
<keyword evidence="1" id="KW-0805">Transcription regulation</keyword>
<proteinExistence type="predicted"/>
<dbReference type="PANTHER" id="PTHR30146:SF145">
    <property type="entry name" value="RIBOSE OPERON REPRESSOR"/>
    <property type="match status" value="1"/>
</dbReference>
<evidence type="ECO:0000256" key="1">
    <source>
        <dbReference type="ARBA" id="ARBA00023015"/>
    </source>
</evidence>
<dbReference type="SMART" id="SM00354">
    <property type="entry name" value="HTH_LACI"/>
    <property type="match status" value="1"/>
</dbReference>
<dbReference type="InterPro" id="IPR000843">
    <property type="entry name" value="HTH_LacI"/>
</dbReference>
<dbReference type="Proteomes" id="UP000315677">
    <property type="component" value="Unassembled WGS sequence"/>
</dbReference>
<dbReference type="GO" id="GO:0000976">
    <property type="term" value="F:transcription cis-regulatory region binding"/>
    <property type="evidence" value="ECO:0007669"/>
    <property type="project" value="TreeGrafter"/>
</dbReference>
<protein>
    <submittedName>
        <fullName evidence="5">LacI family transcriptional regulator</fullName>
    </submittedName>
</protein>
<dbReference type="InterPro" id="IPR028082">
    <property type="entry name" value="Peripla_BP_I"/>
</dbReference>
<evidence type="ECO:0000313" key="5">
    <source>
        <dbReference type="EMBL" id="TQM03198.1"/>
    </source>
</evidence>
<dbReference type="CDD" id="cd01392">
    <property type="entry name" value="HTH_LacI"/>
    <property type="match status" value="1"/>
</dbReference>
<dbReference type="PROSITE" id="PS50932">
    <property type="entry name" value="HTH_LACI_2"/>
    <property type="match status" value="1"/>
</dbReference>
<dbReference type="Pfam" id="PF00532">
    <property type="entry name" value="Peripla_BP_1"/>
    <property type="match status" value="1"/>
</dbReference>
<keyword evidence="3" id="KW-0804">Transcription</keyword>
<dbReference type="Gene3D" id="3.40.50.2300">
    <property type="match status" value="2"/>
</dbReference>
<dbReference type="InterPro" id="IPR001761">
    <property type="entry name" value="Peripla_BP/Lac1_sug-bd_dom"/>
</dbReference>
<dbReference type="PANTHER" id="PTHR30146">
    <property type="entry name" value="LACI-RELATED TRANSCRIPTIONAL REPRESSOR"/>
    <property type="match status" value="1"/>
</dbReference>
<dbReference type="SUPFAM" id="SSF47413">
    <property type="entry name" value="lambda repressor-like DNA-binding domains"/>
    <property type="match status" value="1"/>
</dbReference>
<dbReference type="SUPFAM" id="SSF53822">
    <property type="entry name" value="Periplasmic binding protein-like I"/>
    <property type="match status" value="1"/>
</dbReference>
<accession>A0A543D1W9</accession>
<reference evidence="5 6" key="1">
    <citation type="submission" date="2019-06" db="EMBL/GenBank/DDBJ databases">
        <title>Sequencing the genomes of 1000 actinobacteria strains.</title>
        <authorList>
            <person name="Klenk H.-P."/>
        </authorList>
    </citation>
    <scope>NUCLEOTIDE SEQUENCE [LARGE SCALE GENOMIC DNA]</scope>
    <source>
        <strain evidence="5 6">DSM 45301</strain>
    </source>
</reference>
<dbReference type="EMBL" id="VFPA01000006">
    <property type="protein sequence ID" value="TQM03198.1"/>
    <property type="molecule type" value="Genomic_DNA"/>
</dbReference>
<keyword evidence="2" id="KW-0238">DNA-binding</keyword>
<dbReference type="Gene3D" id="1.10.260.40">
    <property type="entry name" value="lambda repressor-like DNA-binding domains"/>
    <property type="match status" value="1"/>
</dbReference>
<evidence type="ECO:0000313" key="6">
    <source>
        <dbReference type="Proteomes" id="UP000315677"/>
    </source>
</evidence>
<dbReference type="InterPro" id="IPR010982">
    <property type="entry name" value="Lambda_DNA-bd_dom_sf"/>
</dbReference>
<evidence type="ECO:0000256" key="2">
    <source>
        <dbReference type="ARBA" id="ARBA00023125"/>
    </source>
</evidence>
<dbReference type="GO" id="GO:0003700">
    <property type="term" value="F:DNA-binding transcription factor activity"/>
    <property type="evidence" value="ECO:0007669"/>
    <property type="project" value="TreeGrafter"/>
</dbReference>
<dbReference type="AlphaFoldDB" id="A0A543D1W9"/>
<dbReference type="Pfam" id="PF00356">
    <property type="entry name" value="LacI"/>
    <property type="match status" value="1"/>
</dbReference>
<evidence type="ECO:0000259" key="4">
    <source>
        <dbReference type="PROSITE" id="PS50932"/>
    </source>
</evidence>